<dbReference type="Proteomes" id="UP000239560">
    <property type="component" value="Unassembled WGS sequence"/>
</dbReference>
<protein>
    <submittedName>
        <fullName evidence="1">Uncharacterized protein</fullName>
    </submittedName>
</protein>
<name>A0A2S9ZYV6_RHOTO</name>
<organism evidence="1 2">
    <name type="scientific">Rhodotorula toruloides</name>
    <name type="common">Yeast</name>
    <name type="synonym">Rhodosporidium toruloides</name>
    <dbReference type="NCBI Taxonomy" id="5286"/>
    <lineage>
        <taxon>Eukaryota</taxon>
        <taxon>Fungi</taxon>
        <taxon>Dikarya</taxon>
        <taxon>Basidiomycota</taxon>
        <taxon>Pucciniomycotina</taxon>
        <taxon>Microbotryomycetes</taxon>
        <taxon>Sporidiobolales</taxon>
        <taxon>Sporidiobolaceae</taxon>
        <taxon>Rhodotorula</taxon>
    </lineage>
</organism>
<sequence length="129" mass="14167">MYPASFCPVSVSSLLACSVFPSSLSRVLASAQSQDKFVAGVAFVVRDGCGWRWRRQLAQRRTWSASVALLLALHRTVPAGLPCEMSAPARFPRLSRRRLPTRSFDRANLVPLGRRARRGRVAALLDTAG</sequence>
<dbReference type="EMBL" id="LCTV02000013">
    <property type="protein sequence ID" value="PRQ70940.1"/>
    <property type="molecule type" value="Genomic_DNA"/>
</dbReference>
<comment type="caution">
    <text evidence="1">The sequence shown here is derived from an EMBL/GenBank/DDBJ whole genome shotgun (WGS) entry which is preliminary data.</text>
</comment>
<accession>A0A2S9ZYV6</accession>
<evidence type="ECO:0000313" key="2">
    <source>
        <dbReference type="Proteomes" id="UP000239560"/>
    </source>
</evidence>
<evidence type="ECO:0000313" key="1">
    <source>
        <dbReference type="EMBL" id="PRQ70940.1"/>
    </source>
</evidence>
<dbReference type="AlphaFoldDB" id="A0A2S9ZYV6"/>
<proteinExistence type="predicted"/>
<reference evidence="1 2" key="1">
    <citation type="journal article" date="2018" name="Elife">
        <title>Functional genomics of lipid metabolism in the oleaginous yeast Rhodosporidium toruloides.</title>
        <authorList>
            <person name="Coradetti S.T."/>
            <person name="Pinel D."/>
            <person name="Geiselman G."/>
            <person name="Ito M."/>
            <person name="Mondo S."/>
            <person name="Reilly M.C."/>
            <person name="Cheng Y.F."/>
            <person name="Bauer S."/>
            <person name="Grigoriev I."/>
            <person name="Gladden J.M."/>
            <person name="Simmons B.A."/>
            <person name="Brem R."/>
            <person name="Arkin A.P."/>
            <person name="Skerker J.M."/>
        </authorList>
    </citation>
    <scope>NUCLEOTIDE SEQUENCE [LARGE SCALE GENOMIC DNA]</scope>
    <source>
        <strain evidence="1 2">NBRC 0880</strain>
    </source>
</reference>
<gene>
    <name evidence="1" type="ORF">AAT19DRAFT_10480</name>
</gene>